<feature type="domain" description="Copper amine oxidase N3-terminal" evidence="13">
    <location>
        <begin position="123"/>
        <end position="215"/>
    </location>
</feature>
<dbReference type="Pfam" id="PF02728">
    <property type="entry name" value="Cu_amine_oxidN3"/>
    <property type="match status" value="1"/>
</dbReference>
<feature type="domain" description="Copper amine oxidase N2-terminal" evidence="12">
    <location>
        <begin position="21"/>
        <end position="115"/>
    </location>
</feature>
<evidence type="ECO:0000313" key="15">
    <source>
        <dbReference type="Proteomes" id="UP000652761"/>
    </source>
</evidence>
<evidence type="ECO:0000256" key="4">
    <source>
        <dbReference type="ARBA" id="ARBA00023002"/>
    </source>
</evidence>
<evidence type="ECO:0000313" key="14">
    <source>
        <dbReference type="EMBL" id="MQL96414.1"/>
    </source>
</evidence>
<feature type="signal peptide" evidence="10">
    <location>
        <begin position="1"/>
        <end position="18"/>
    </location>
</feature>
<comment type="caution">
    <text evidence="14">The sequence shown here is derived from an EMBL/GenBank/DDBJ whole genome shotgun (WGS) entry which is preliminary data.</text>
</comment>
<dbReference type="PROSITE" id="PS01164">
    <property type="entry name" value="COPPER_AMINE_OXID_1"/>
    <property type="match status" value="1"/>
</dbReference>
<keyword evidence="4 9" id="KW-0560">Oxidoreductase</keyword>
<evidence type="ECO:0000259" key="12">
    <source>
        <dbReference type="Pfam" id="PF02727"/>
    </source>
</evidence>
<keyword evidence="2 9" id="KW-0479">Metal-binding</keyword>
<keyword evidence="6" id="KW-1015">Disulfide bond</keyword>
<feature type="active site" description="Proton acceptor" evidence="7">
    <location>
        <position position="321"/>
    </location>
</feature>
<dbReference type="PANTHER" id="PTHR10638:SF40">
    <property type="entry name" value="PRIMARY AMINE OXIDASE 1"/>
    <property type="match status" value="1"/>
</dbReference>
<keyword evidence="5 9" id="KW-0186">Copper</keyword>
<dbReference type="AlphaFoldDB" id="A0A843VTU4"/>
<evidence type="ECO:0000259" key="13">
    <source>
        <dbReference type="Pfam" id="PF02728"/>
    </source>
</evidence>
<evidence type="ECO:0000256" key="8">
    <source>
        <dbReference type="PIRSR" id="PIRSR600269-51"/>
    </source>
</evidence>
<dbReference type="InterPro" id="IPR000269">
    <property type="entry name" value="Cu_amine_oxidase"/>
</dbReference>
<dbReference type="Gene3D" id="2.70.98.20">
    <property type="entry name" value="Copper amine oxidase, catalytic domain"/>
    <property type="match status" value="1"/>
</dbReference>
<evidence type="ECO:0000256" key="2">
    <source>
        <dbReference type="ARBA" id="ARBA00022723"/>
    </source>
</evidence>
<dbReference type="Proteomes" id="UP000652761">
    <property type="component" value="Unassembled WGS sequence"/>
</dbReference>
<gene>
    <name evidence="14" type="ORF">Taro_029096</name>
</gene>
<dbReference type="EC" id="1.4.3.-" evidence="9"/>
<evidence type="ECO:0000256" key="5">
    <source>
        <dbReference type="ARBA" id="ARBA00023008"/>
    </source>
</evidence>
<comment type="cofactor">
    <cofactor evidence="9">
        <name>Cu cation</name>
        <dbReference type="ChEBI" id="CHEBI:23378"/>
    </cofactor>
    <text evidence="9">Contains 1 topaquinone per subunit.</text>
</comment>
<dbReference type="InterPro" id="IPR036460">
    <property type="entry name" value="Cu_amine_oxidase_C_sf"/>
</dbReference>
<dbReference type="FunFam" id="3.10.450.40:FF:000012">
    <property type="entry name" value="Amine oxidase"/>
    <property type="match status" value="1"/>
</dbReference>
<reference evidence="14" key="1">
    <citation type="submission" date="2017-07" db="EMBL/GenBank/DDBJ databases">
        <title>Taro Niue Genome Assembly and Annotation.</title>
        <authorList>
            <person name="Atibalentja N."/>
            <person name="Keating K."/>
            <person name="Fields C.J."/>
        </authorList>
    </citation>
    <scope>NUCLEOTIDE SEQUENCE</scope>
    <source>
        <strain evidence="14">Niue_2</strain>
        <tissue evidence="14">Leaf</tissue>
    </source>
</reference>
<dbReference type="Gene3D" id="3.10.450.40">
    <property type="match status" value="2"/>
</dbReference>
<evidence type="ECO:0000259" key="11">
    <source>
        <dbReference type="Pfam" id="PF01179"/>
    </source>
</evidence>
<evidence type="ECO:0000256" key="3">
    <source>
        <dbReference type="ARBA" id="ARBA00022772"/>
    </source>
</evidence>
<dbReference type="EMBL" id="NMUH01001916">
    <property type="protein sequence ID" value="MQL96414.1"/>
    <property type="molecule type" value="Genomic_DNA"/>
</dbReference>
<dbReference type="OrthoDB" id="5379943at2759"/>
<accession>A0A843VTU4</accession>
<comment type="PTM">
    <text evidence="8 9">Topaquinone (TPQ) is generated by copper-dependent autoxidation of a specific tyrosyl residue.</text>
</comment>
<feature type="domain" description="Copper amine oxidase catalytic" evidence="11">
    <location>
        <begin position="243"/>
        <end position="425"/>
    </location>
</feature>
<dbReference type="GO" id="GO:0008131">
    <property type="term" value="F:primary methylamine oxidase activity"/>
    <property type="evidence" value="ECO:0007669"/>
    <property type="project" value="InterPro"/>
</dbReference>
<feature type="active site" description="Schiff-base intermediate with substrate; via topaquinone" evidence="7">
    <location>
        <position position="409"/>
    </location>
</feature>
<dbReference type="InterPro" id="IPR015802">
    <property type="entry name" value="Cu_amine_oxidase_N3"/>
</dbReference>
<evidence type="ECO:0000256" key="7">
    <source>
        <dbReference type="PIRSR" id="PIRSR600269-50"/>
    </source>
</evidence>
<sequence>MTTPLPLLLLFLLHSAAASPHPLDPLTSAEINLLRAAIHASPLNTSSRLSFHYAALDEPDKQDVLRWLRRDHQGEKKKKKKAPWPTRRAAAVVRADGVTHELVVDLREGKVVSDRVHTGQGFPSLTSQELAAASLLPLQSPLFRASMERRGLRVSEASCTPLTVGWFGESVGRREVRANCFYRNGTDNIFARPIEGVSLLIDVDAMEITGYSDSLVAPLPVAEGTSYRGSGGSRARRVPKPVRVFQEEGCGFAIDGHRVEWGNWAFHVALDARAGPVVSAAYFYDAGKRELRPVLYRSHASETFVPYMDLAGEWYYRTYLDLGDYGFGQSTFPLAPLDDCPGNATYLDGLLVSAAGEPVKAPNAICIFERYAGDVAWRHTNIFVPGKQIRDSRPEVTLVVRSIATVGNYDYILDWEFKQTGAIRVGA</sequence>
<dbReference type="Pfam" id="PF01179">
    <property type="entry name" value="Cu_amine_oxid"/>
    <property type="match status" value="1"/>
</dbReference>
<dbReference type="SUPFAM" id="SSF54416">
    <property type="entry name" value="Amine oxidase N-terminal region"/>
    <property type="match status" value="2"/>
</dbReference>
<evidence type="ECO:0000256" key="10">
    <source>
        <dbReference type="SAM" id="SignalP"/>
    </source>
</evidence>
<dbReference type="GO" id="GO:0048038">
    <property type="term" value="F:quinone binding"/>
    <property type="evidence" value="ECO:0007669"/>
    <property type="project" value="InterPro"/>
</dbReference>
<evidence type="ECO:0000256" key="1">
    <source>
        <dbReference type="ARBA" id="ARBA00007983"/>
    </source>
</evidence>
<dbReference type="InterPro" id="IPR015800">
    <property type="entry name" value="Cu_amine_oxidase_N2"/>
</dbReference>
<keyword evidence="3 7" id="KW-0801">TPQ</keyword>
<comment type="similarity">
    <text evidence="1 9">Belongs to the copper/topaquinone oxidase family.</text>
</comment>
<dbReference type="PANTHER" id="PTHR10638">
    <property type="entry name" value="COPPER AMINE OXIDASE"/>
    <property type="match status" value="1"/>
</dbReference>
<dbReference type="SUPFAM" id="SSF49998">
    <property type="entry name" value="Amine oxidase catalytic domain"/>
    <property type="match status" value="1"/>
</dbReference>
<evidence type="ECO:0000256" key="6">
    <source>
        <dbReference type="ARBA" id="ARBA00023157"/>
    </source>
</evidence>
<dbReference type="InterPro" id="IPR049948">
    <property type="entry name" value="Cu_Am_ox_TPQ-bd"/>
</dbReference>
<protein>
    <recommendedName>
        <fullName evidence="9">Amine oxidase</fullName>
        <ecNumber evidence="9">1.4.3.-</ecNumber>
    </recommendedName>
</protein>
<feature type="chain" id="PRO_5032628170" description="Amine oxidase" evidence="10">
    <location>
        <begin position="19"/>
        <end position="427"/>
    </location>
</feature>
<keyword evidence="10" id="KW-0732">Signal</keyword>
<dbReference type="InterPro" id="IPR016182">
    <property type="entry name" value="Cu_amine_oxidase_N-reg"/>
</dbReference>
<dbReference type="GO" id="GO:0005507">
    <property type="term" value="F:copper ion binding"/>
    <property type="evidence" value="ECO:0007669"/>
    <property type="project" value="InterPro"/>
</dbReference>
<name>A0A843VTU4_COLES</name>
<dbReference type="Pfam" id="PF02727">
    <property type="entry name" value="Cu_amine_oxidN2"/>
    <property type="match status" value="1"/>
</dbReference>
<keyword evidence="15" id="KW-1185">Reference proteome</keyword>
<organism evidence="14 15">
    <name type="scientific">Colocasia esculenta</name>
    <name type="common">Wild taro</name>
    <name type="synonym">Arum esculentum</name>
    <dbReference type="NCBI Taxonomy" id="4460"/>
    <lineage>
        <taxon>Eukaryota</taxon>
        <taxon>Viridiplantae</taxon>
        <taxon>Streptophyta</taxon>
        <taxon>Embryophyta</taxon>
        <taxon>Tracheophyta</taxon>
        <taxon>Spermatophyta</taxon>
        <taxon>Magnoliopsida</taxon>
        <taxon>Liliopsida</taxon>
        <taxon>Araceae</taxon>
        <taxon>Aroideae</taxon>
        <taxon>Colocasieae</taxon>
        <taxon>Colocasia</taxon>
    </lineage>
</organism>
<dbReference type="InterPro" id="IPR015798">
    <property type="entry name" value="Cu_amine_oxidase_C"/>
</dbReference>
<dbReference type="GO" id="GO:0009308">
    <property type="term" value="P:amine metabolic process"/>
    <property type="evidence" value="ECO:0007669"/>
    <property type="project" value="UniProtKB-UniRule"/>
</dbReference>
<proteinExistence type="inferred from homology"/>
<evidence type="ECO:0000256" key="9">
    <source>
        <dbReference type="RuleBase" id="RU000672"/>
    </source>
</evidence>
<feature type="modified residue" description="2',4',5'-topaquinone" evidence="8">
    <location>
        <position position="409"/>
    </location>
</feature>